<dbReference type="Pfam" id="PF12679">
    <property type="entry name" value="ABC2_membrane_2"/>
    <property type="match status" value="1"/>
</dbReference>
<dbReference type="PANTHER" id="PTHR30294:SF29">
    <property type="entry name" value="MULTIDRUG ABC TRANSPORTER PERMEASE YBHS-RELATED"/>
    <property type="match status" value="1"/>
</dbReference>
<dbReference type="GO" id="GO:0005886">
    <property type="term" value="C:plasma membrane"/>
    <property type="evidence" value="ECO:0007669"/>
    <property type="project" value="UniProtKB-SubCell"/>
</dbReference>
<keyword evidence="4 6" id="KW-1133">Transmembrane helix</keyword>
<sequence>MSTVVSIARKEFRSYFQSAIAYIFITLFLVLSGWIFFSSFFVMNQATLRDFFDLVPLVFLFFIPAVTMRMWAEEQKLGTAEILLTFPVRDRDVVLGKFFASFVFVGLAVLLTFPLAITAIALGDPDNGAMIGGYLGCLLLGGAYIAIGLWVSSMTQNQIVAFLISLILCFLLYIAGSQLVLGSVPHWLVPFFANLSLGYHFDSITRGVIDSRDILYYVSIIAFFLFLNAQVIQSRRWS</sequence>
<reference evidence="7" key="1">
    <citation type="submission" date="2020-04" db="EMBL/GenBank/DDBJ databases">
        <authorList>
            <person name="Zhang T."/>
        </authorList>
    </citation>
    <scope>NUCLEOTIDE SEQUENCE</scope>
    <source>
        <strain evidence="7">HKST-UBA01</strain>
    </source>
</reference>
<evidence type="ECO:0000256" key="1">
    <source>
        <dbReference type="ARBA" id="ARBA00004651"/>
    </source>
</evidence>
<evidence type="ECO:0000256" key="5">
    <source>
        <dbReference type="ARBA" id="ARBA00023136"/>
    </source>
</evidence>
<evidence type="ECO:0000313" key="7">
    <source>
        <dbReference type="EMBL" id="MCA9728679.1"/>
    </source>
</evidence>
<evidence type="ECO:0000256" key="4">
    <source>
        <dbReference type="ARBA" id="ARBA00022989"/>
    </source>
</evidence>
<dbReference type="EMBL" id="JAGQHR010000447">
    <property type="protein sequence ID" value="MCA9728679.1"/>
    <property type="molecule type" value="Genomic_DNA"/>
</dbReference>
<feature type="transmembrane region" description="Helical" evidence="6">
    <location>
        <begin position="214"/>
        <end position="232"/>
    </location>
</feature>
<keyword evidence="2" id="KW-1003">Cell membrane</keyword>
<feature type="transmembrane region" description="Helical" evidence="6">
    <location>
        <begin position="128"/>
        <end position="152"/>
    </location>
</feature>
<evidence type="ECO:0000313" key="8">
    <source>
        <dbReference type="Proteomes" id="UP000697710"/>
    </source>
</evidence>
<reference evidence="7" key="2">
    <citation type="journal article" date="2021" name="Microbiome">
        <title>Successional dynamics and alternative stable states in a saline activated sludge microbial community over 9 years.</title>
        <authorList>
            <person name="Wang Y."/>
            <person name="Ye J."/>
            <person name="Ju F."/>
            <person name="Liu L."/>
            <person name="Boyd J.A."/>
            <person name="Deng Y."/>
            <person name="Parks D.H."/>
            <person name="Jiang X."/>
            <person name="Yin X."/>
            <person name="Woodcroft B.J."/>
            <person name="Tyson G.W."/>
            <person name="Hugenholtz P."/>
            <person name="Polz M.F."/>
            <person name="Zhang T."/>
        </authorList>
    </citation>
    <scope>NUCLEOTIDE SEQUENCE</scope>
    <source>
        <strain evidence="7">HKST-UBA01</strain>
    </source>
</reference>
<protein>
    <submittedName>
        <fullName evidence="7">ABC transporter permease subunit</fullName>
    </submittedName>
</protein>
<comment type="subcellular location">
    <subcellularLocation>
        <location evidence="1">Cell membrane</location>
        <topology evidence="1">Multi-pass membrane protein</topology>
    </subcellularLocation>
</comment>
<feature type="transmembrane region" description="Helical" evidence="6">
    <location>
        <begin position="93"/>
        <end position="122"/>
    </location>
</feature>
<gene>
    <name evidence="7" type="ORF">KC729_13400</name>
</gene>
<dbReference type="AlphaFoldDB" id="A0A956M028"/>
<proteinExistence type="predicted"/>
<dbReference type="PANTHER" id="PTHR30294">
    <property type="entry name" value="MEMBRANE COMPONENT OF ABC TRANSPORTER YHHJ-RELATED"/>
    <property type="match status" value="1"/>
</dbReference>
<dbReference type="GO" id="GO:0140359">
    <property type="term" value="F:ABC-type transporter activity"/>
    <property type="evidence" value="ECO:0007669"/>
    <property type="project" value="InterPro"/>
</dbReference>
<accession>A0A956M028</accession>
<organism evidence="7 8">
    <name type="scientific">Eiseniibacteriota bacterium</name>
    <dbReference type="NCBI Taxonomy" id="2212470"/>
    <lineage>
        <taxon>Bacteria</taxon>
        <taxon>Candidatus Eiseniibacteriota</taxon>
    </lineage>
</organism>
<comment type="caution">
    <text evidence="7">The sequence shown here is derived from an EMBL/GenBank/DDBJ whole genome shotgun (WGS) entry which is preliminary data.</text>
</comment>
<keyword evidence="3 6" id="KW-0812">Transmembrane</keyword>
<feature type="transmembrane region" description="Helical" evidence="6">
    <location>
        <begin position="54"/>
        <end position="72"/>
    </location>
</feature>
<feature type="transmembrane region" description="Helical" evidence="6">
    <location>
        <begin position="20"/>
        <end position="42"/>
    </location>
</feature>
<dbReference type="InterPro" id="IPR051449">
    <property type="entry name" value="ABC-2_transporter_component"/>
</dbReference>
<evidence type="ECO:0000256" key="2">
    <source>
        <dbReference type="ARBA" id="ARBA00022475"/>
    </source>
</evidence>
<keyword evidence="5 6" id="KW-0472">Membrane</keyword>
<name>A0A956M028_UNCEI</name>
<evidence type="ECO:0000256" key="6">
    <source>
        <dbReference type="SAM" id="Phobius"/>
    </source>
</evidence>
<dbReference type="Proteomes" id="UP000697710">
    <property type="component" value="Unassembled WGS sequence"/>
</dbReference>
<evidence type="ECO:0000256" key="3">
    <source>
        <dbReference type="ARBA" id="ARBA00022692"/>
    </source>
</evidence>
<feature type="transmembrane region" description="Helical" evidence="6">
    <location>
        <begin position="159"/>
        <end position="181"/>
    </location>
</feature>